<evidence type="ECO:0000313" key="4">
    <source>
        <dbReference type="EMBL" id="MBB5265682.1"/>
    </source>
</evidence>
<dbReference type="RefSeq" id="WP_183775704.1">
    <property type="nucleotide sequence ID" value="NZ_JACHFW010000013.1"/>
</dbReference>
<dbReference type="PROSITE" id="PS51257">
    <property type="entry name" value="PROKAR_LIPOPROTEIN"/>
    <property type="match status" value="1"/>
</dbReference>
<evidence type="ECO:0000313" key="5">
    <source>
        <dbReference type="Proteomes" id="UP000543642"/>
    </source>
</evidence>
<dbReference type="InterPro" id="IPR022627">
    <property type="entry name" value="DUF3502"/>
</dbReference>
<evidence type="ECO:0000256" key="1">
    <source>
        <dbReference type="SAM" id="MobiDB-lite"/>
    </source>
</evidence>
<proteinExistence type="predicted"/>
<feature type="domain" description="DUF3502" evidence="3">
    <location>
        <begin position="467"/>
        <end position="534"/>
    </location>
</feature>
<organism evidence="4 5">
    <name type="scientific">Catenibacillus scindens</name>
    <dbReference type="NCBI Taxonomy" id="673271"/>
    <lineage>
        <taxon>Bacteria</taxon>
        <taxon>Bacillati</taxon>
        <taxon>Bacillota</taxon>
        <taxon>Clostridia</taxon>
        <taxon>Lachnospirales</taxon>
        <taxon>Lachnospiraceae</taxon>
        <taxon>Catenibacillus</taxon>
    </lineage>
</organism>
<feature type="chain" id="PRO_5039715965" evidence="2">
    <location>
        <begin position="22"/>
        <end position="541"/>
    </location>
</feature>
<dbReference type="Pfam" id="PF01547">
    <property type="entry name" value="SBP_bac_1"/>
    <property type="match status" value="1"/>
</dbReference>
<dbReference type="EMBL" id="JACHFW010000013">
    <property type="protein sequence ID" value="MBB5265682.1"/>
    <property type="molecule type" value="Genomic_DNA"/>
</dbReference>
<evidence type="ECO:0000256" key="2">
    <source>
        <dbReference type="SAM" id="SignalP"/>
    </source>
</evidence>
<keyword evidence="2" id="KW-0732">Signal</keyword>
<reference evidence="4 5" key="1">
    <citation type="submission" date="2020-08" db="EMBL/GenBank/DDBJ databases">
        <title>Genomic Encyclopedia of Type Strains, Phase IV (KMG-IV): sequencing the most valuable type-strain genomes for metagenomic binning, comparative biology and taxonomic classification.</title>
        <authorList>
            <person name="Goeker M."/>
        </authorList>
    </citation>
    <scope>NUCLEOTIDE SEQUENCE [LARGE SCALE GENOMIC DNA]</scope>
    <source>
        <strain evidence="4 5">DSM 106146</strain>
    </source>
</reference>
<dbReference type="InterPro" id="IPR006059">
    <property type="entry name" value="SBP"/>
</dbReference>
<feature type="region of interest" description="Disordered" evidence="1">
    <location>
        <begin position="31"/>
        <end position="58"/>
    </location>
</feature>
<feature type="compositionally biased region" description="Low complexity" evidence="1">
    <location>
        <begin position="31"/>
        <end position="55"/>
    </location>
</feature>
<gene>
    <name evidence="4" type="ORF">HNP82_002829</name>
</gene>
<dbReference type="Gene3D" id="3.40.190.10">
    <property type="entry name" value="Periplasmic binding protein-like II"/>
    <property type="match status" value="2"/>
</dbReference>
<dbReference type="PANTHER" id="PTHR43649">
    <property type="entry name" value="ARABINOSE-BINDING PROTEIN-RELATED"/>
    <property type="match status" value="1"/>
</dbReference>
<accession>A0A7W8HC46</accession>
<name>A0A7W8HC46_9FIRM</name>
<comment type="caution">
    <text evidence="4">The sequence shown here is derived from an EMBL/GenBank/DDBJ whole genome shotgun (WGS) entry which is preliminary data.</text>
</comment>
<feature type="signal peptide" evidence="2">
    <location>
        <begin position="1"/>
        <end position="21"/>
    </location>
</feature>
<evidence type="ECO:0000259" key="3">
    <source>
        <dbReference type="Pfam" id="PF12010"/>
    </source>
</evidence>
<dbReference type="AlphaFoldDB" id="A0A7W8HC46"/>
<sequence length="541" mass="59236">MLKKLSAVFLSGILAVSTVLAGCGNSENNAQNNTVTSQTQQNSEASSSSVSQDSASEPEEIVTIEYYGIDLTGTNDITDIADAVNAISEEKIGVHVNFNILDFGSYLQQVSLKMSGQERMDLMLFAPAPPATFSSMTSQNQLMGITDLLEEYAPNALEAVGEFVKGNTVNGEIYAVPTIAGFSTQLYVIMRKDILEALDLVEKAENLSSWSEYEEILAAVYDANQNGTLPEELQTVCCLSNADLSGRVYPLQGVMLGSDNWSENYGVDILGDTYGIIYADPETDTVKPYYESEDYFETLQRVQSWYEKGYIYKDASITEDSGDTLMANGVTFSYIATGQVGIDDIRRSVTGYDVVASQVLSIPMGSSVSQTWGLCIPVTCQEPEAAAKFIDLLYSDADVMNLLTWGIEGRDYTVNEEGEAVKAEDAVYSSNMYLWGNGFLTYPAQGQGGDFMERLQASDDAAEVSKYIGFSADTSQFSNELTAINNVINQYRSTLESGASTDLKGEYEQYCQAMENAGIQKVIDAYQQQLETWLDNNSFQK</sequence>
<keyword evidence="5" id="KW-1185">Reference proteome</keyword>
<dbReference type="InterPro" id="IPR050490">
    <property type="entry name" value="Bact_solute-bd_prot1"/>
</dbReference>
<protein>
    <submittedName>
        <fullName evidence="4">Putative aldouronate transport system substrate-binding protein</fullName>
    </submittedName>
</protein>
<dbReference type="SUPFAM" id="SSF53850">
    <property type="entry name" value="Periplasmic binding protein-like II"/>
    <property type="match status" value="1"/>
</dbReference>
<dbReference type="PANTHER" id="PTHR43649:SF17">
    <property type="entry name" value="ABC TRANSPORTER SOLUTE BINDING PROTEIN-SUGAR TRANSPORT"/>
    <property type="match status" value="1"/>
</dbReference>
<dbReference type="Proteomes" id="UP000543642">
    <property type="component" value="Unassembled WGS sequence"/>
</dbReference>
<dbReference type="Pfam" id="PF12010">
    <property type="entry name" value="DUF3502"/>
    <property type="match status" value="1"/>
</dbReference>